<dbReference type="GO" id="GO:0005829">
    <property type="term" value="C:cytosol"/>
    <property type="evidence" value="ECO:0007669"/>
    <property type="project" value="TreeGrafter"/>
</dbReference>
<proteinExistence type="inferred from homology"/>
<dbReference type="PANTHER" id="PTHR10491">
    <property type="entry name" value="DTDP-4-DEHYDRORHAMNOSE REDUCTASE"/>
    <property type="match status" value="1"/>
</dbReference>
<keyword evidence="9" id="KW-1185">Reference proteome</keyword>
<comment type="caution">
    <text evidence="8">The sequence shown here is derived from an EMBL/GenBank/DDBJ whole genome shotgun (WGS) entry which is preliminary data.</text>
</comment>
<comment type="cofactor">
    <cofactor evidence="6">
        <name>Mg(2+)</name>
        <dbReference type="ChEBI" id="CHEBI:18420"/>
    </cofactor>
    <text evidence="6">Binds 1 Mg(2+) ion per monomer.</text>
</comment>
<comment type="similarity">
    <text evidence="2 6">Belongs to the dTDP-4-dehydrorhamnose reductase family.</text>
</comment>
<protein>
    <recommendedName>
        <fullName evidence="4 6">dTDP-4-dehydrorhamnose reductase</fullName>
        <ecNumber evidence="3 6">1.1.1.133</ecNumber>
    </recommendedName>
</protein>
<evidence type="ECO:0000313" key="9">
    <source>
        <dbReference type="Proteomes" id="UP001069090"/>
    </source>
</evidence>
<comment type="function">
    <text evidence="6">Catalyzes the reduction of dTDP-6-deoxy-L-lyxo-4-hexulose to yield dTDP-L-rhamnose.</text>
</comment>
<dbReference type="EMBL" id="JAPTGG010000020">
    <property type="protein sequence ID" value="MCZ0867038.1"/>
    <property type="molecule type" value="Genomic_DNA"/>
</dbReference>
<reference evidence="8 9" key="1">
    <citation type="submission" date="2022-12" db="EMBL/GenBank/DDBJ databases">
        <title>Dasania phycosphaerae sp. nov., isolated from particulate material of the south coast of Korea.</title>
        <authorList>
            <person name="Jiang Y."/>
        </authorList>
    </citation>
    <scope>NUCLEOTIDE SEQUENCE [LARGE SCALE GENOMIC DNA]</scope>
    <source>
        <strain evidence="8 9">GY-19</strain>
    </source>
</reference>
<accession>A0A9J6RQR4</accession>
<evidence type="ECO:0000256" key="1">
    <source>
        <dbReference type="ARBA" id="ARBA00004781"/>
    </source>
</evidence>
<comment type="pathway">
    <text evidence="1 6">Carbohydrate biosynthesis; dTDP-L-rhamnose biosynthesis.</text>
</comment>
<dbReference type="PANTHER" id="PTHR10491:SF4">
    <property type="entry name" value="METHIONINE ADENOSYLTRANSFERASE 2 SUBUNIT BETA"/>
    <property type="match status" value="1"/>
</dbReference>
<dbReference type="InterPro" id="IPR036291">
    <property type="entry name" value="NAD(P)-bd_dom_sf"/>
</dbReference>
<dbReference type="InterPro" id="IPR005913">
    <property type="entry name" value="dTDP_dehydrorham_reduct"/>
</dbReference>
<evidence type="ECO:0000256" key="4">
    <source>
        <dbReference type="ARBA" id="ARBA00017099"/>
    </source>
</evidence>
<feature type="domain" description="RmlD-like substrate binding" evidence="7">
    <location>
        <begin position="1"/>
        <end position="282"/>
    </location>
</feature>
<dbReference type="Proteomes" id="UP001069090">
    <property type="component" value="Unassembled WGS sequence"/>
</dbReference>
<sequence>MTILIVAEQGYIEAALVERFTEHNYRFISRPLAAVPAGKAAQKFLSEQGVTLVINTALMSLAAEQLPGLLQQGPLLSLLNAVEQLQLPYIQLSSSQVFSTAESRRYKVSDLAEPDTELGQLHRRVESYTRKHVQRYILLRTGALFSERGDNVLTYLLGQFKQGGDVSLSLHGHSAPVYVDDLARVLSALVDQLSCGVDEWAVKVWGEYHYSSSDPTTYFHFAESLLAVMAQYMNTEQVNLVGVEEHDSRWQYPLLNCEKILSTFGIKQMPWRSSVVNVVKRYCKEVV</sequence>
<evidence type="ECO:0000256" key="2">
    <source>
        <dbReference type="ARBA" id="ARBA00010944"/>
    </source>
</evidence>
<dbReference type="AlphaFoldDB" id="A0A9J6RQR4"/>
<dbReference type="GO" id="GO:0008831">
    <property type="term" value="F:dTDP-4-dehydrorhamnose reductase activity"/>
    <property type="evidence" value="ECO:0007669"/>
    <property type="project" value="UniProtKB-EC"/>
</dbReference>
<evidence type="ECO:0000256" key="5">
    <source>
        <dbReference type="ARBA" id="ARBA00048200"/>
    </source>
</evidence>
<evidence type="ECO:0000313" key="8">
    <source>
        <dbReference type="EMBL" id="MCZ0867038.1"/>
    </source>
</evidence>
<evidence type="ECO:0000259" key="7">
    <source>
        <dbReference type="Pfam" id="PF04321"/>
    </source>
</evidence>
<dbReference type="Gene3D" id="3.40.50.720">
    <property type="entry name" value="NAD(P)-binding Rossmann-like Domain"/>
    <property type="match status" value="1"/>
</dbReference>
<gene>
    <name evidence="8" type="ORF">O0V09_17710</name>
</gene>
<dbReference type="RefSeq" id="WP_268905374.1">
    <property type="nucleotide sequence ID" value="NZ_JAPTGG010000020.1"/>
</dbReference>
<keyword evidence="6" id="KW-0560">Oxidoreductase</keyword>
<dbReference type="EC" id="1.1.1.133" evidence="3 6"/>
<keyword evidence="6" id="KW-0521">NADP</keyword>
<organism evidence="8 9">
    <name type="scientific">Dasania phycosphaerae</name>
    <dbReference type="NCBI Taxonomy" id="2950436"/>
    <lineage>
        <taxon>Bacteria</taxon>
        <taxon>Pseudomonadati</taxon>
        <taxon>Pseudomonadota</taxon>
        <taxon>Gammaproteobacteria</taxon>
        <taxon>Cellvibrionales</taxon>
        <taxon>Spongiibacteraceae</taxon>
        <taxon>Dasania</taxon>
    </lineage>
</organism>
<dbReference type="Pfam" id="PF04321">
    <property type="entry name" value="RmlD_sub_bind"/>
    <property type="match status" value="1"/>
</dbReference>
<dbReference type="InterPro" id="IPR029903">
    <property type="entry name" value="RmlD-like-bd"/>
</dbReference>
<comment type="catalytic activity">
    <reaction evidence="5 6">
        <text>dTDP-beta-L-rhamnose + NADP(+) = dTDP-4-dehydro-beta-L-rhamnose + NADPH + H(+)</text>
        <dbReference type="Rhea" id="RHEA:21796"/>
        <dbReference type="ChEBI" id="CHEBI:15378"/>
        <dbReference type="ChEBI" id="CHEBI:57510"/>
        <dbReference type="ChEBI" id="CHEBI:57783"/>
        <dbReference type="ChEBI" id="CHEBI:58349"/>
        <dbReference type="ChEBI" id="CHEBI:62830"/>
        <dbReference type="EC" id="1.1.1.133"/>
    </reaction>
</comment>
<evidence type="ECO:0000256" key="6">
    <source>
        <dbReference type="RuleBase" id="RU364082"/>
    </source>
</evidence>
<dbReference type="GO" id="GO:0019305">
    <property type="term" value="P:dTDP-rhamnose biosynthetic process"/>
    <property type="evidence" value="ECO:0007669"/>
    <property type="project" value="TreeGrafter"/>
</dbReference>
<evidence type="ECO:0000256" key="3">
    <source>
        <dbReference type="ARBA" id="ARBA00012929"/>
    </source>
</evidence>
<dbReference type="SUPFAM" id="SSF51735">
    <property type="entry name" value="NAD(P)-binding Rossmann-fold domains"/>
    <property type="match status" value="1"/>
</dbReference>
<name>A0A9J6RQR4_9GAMM</name>